<dbReference type="Pfam" id="PF14542">
    <property type="entry name" value="Acetyltransf_CG"/>
    <property type="match status" value="1"/>
</dbReference>
<dbReference type="PROSITE" id="PS51729">
    <property type="entry name" value="GNAT_YJDJ"/>
    <property type="match status" value="1"/>
</dbReference>
<accession>Q8FN68</accession>
<proteinExistence type="predicted"/>
<dbReference type="PROSITE" id="PS51186">
    <property type="entry name" value="GNAT"/>
    <property type="match status" value="1"/>
</dbReference>
<dbReference type="SUPFAM" id="SSF55729">
    <property type="entry name" value="Acyl-CoA N-acyltransferases (Nat)"/>
    <property type="match status" value="1"/>
</dbReference>
<dbReference type="InterPro" id="IPR031165">
    <property type="entry name" value="GNAT_YJDJ"/>
</dbReference>
<dbReference type="InterPro" id="IPR016181">
    <property type="entry name" value="Acyl_CoA_acyltransferase"/>
</dbReference>
<dbReference type="KEGG" id="cef:CE2279"/>
<dbReference type="Gene3D" id="3.40.630.30">
    <property type="match status" value="1"/>
</dbReference>
<sequence>MVMGFFIPSTLRRAGKLFHTVGPITSLKEDKNMTLVDKQDNEVRVSRNEADSRYEITYADSDEVVGFADYVINDNDRIFYHTKVDEDYGGRGLASILIREAIEDTFPTGQVVVGVCPFVSGYVEKNGYDGGYRAGTPEDEAFVKEMQR</sequence>
<name>Q8FN68_COREF</name>
<dbReference type="HOGENOM" id="CLU_132888_0_1_11"/>
<dbReference type="InterPro" id="IPR000182">
    <property type="entry name" value="GNAT_dom"/>
</dbReference>
<keyword evidence="4" id="KW-1185">Reference proteome</keyword>
<dbReference type="Proteomes" id="UP000001409">
    <property type="component" value="Chromosome"/>
</dbReference>
<evidence type="ECO:0000313" key="3">
    <source>
        <dbReference type="EMBL" id="BAC19089.1"/>
    </source>
</evidence>
<dbReference type="CDD" id="cd04301">
    <property type="entry name" value="NAT_SF"/>
    <property type="match status" value="1"/>
</dbReference>
<dbReference type="EMBL" id="BA000035">
    <property type="protein sequence ID" value="BAC19089.1"/>
    <property type="molecule type" value="Genomic_DNA"/>
</dbReference>
<organism evidence="3 4">
    <name type="scientific">Corynebacterium efficiens (strain DSM 44549 / YS-314 / AJ 12310 / JCM 11189 / NBRC 100395)</name>
    <dbReference type="NCBI Taxonomy" id="196164"/>
    <lineage>
        <taxon>Bacteria</taxon>
        <taxon>Bacillati</taxon>
        <taxon>Actinomycetota</taxon>
        <taxon>Actinomycetes</taxon>
        <taxon>Mycobacteriales</taxon>
        <taxon>Corynebacteriaceae</taxon>
        <taxon>Corynebacterium</taxon>
    </lineage>
</organism>
<dbReference type="STRING" id="196164.gene:10742710"/>
<evidence type="ECO:0000259" key="1">
    <source>
        <dbReference type="PROSITE" id="PS51186"/>
    </source>
</evidence>
<dbReference type="GO" id="GO:0016747">
    <property type="term" value="F:acyltransferase activity, transferring groups other than amino-acyl groups"/>
    <property type="evidence" value="ECO:0007669"/>
    <property type="project" value="InterPro"/>
</dbReference>
<evidence type="ECO:0000259" key="2">
    <source>
        <dbReference type="PROSITE" id="PS51729"/>
    </source>
</evidence>
<feature type="domain" description="N-acetyltransferase" evidence="2">
    <location>
        <begin position="46"/>
        <end position="137"/>
    </location>
</feature>
<protein>
    <submittedName>
        <fullName evidence="3">Uncharacterized protein</fullName>
    </submittedName>
</protein>
<dbReference type="eggNOG" id="COG2388">
    <property type="taxonomic scope" value="Bacteria"/>
</dbReference>
<evidence type="ECO:0000313" key="4">
    <source>
        <dbReference type="Proteomes" id="UP000001409"/>
    </source>
</evidence>
<dbReference type="AlphaFoldDB" id="Q8FN68"/>
<reference evidence="3 4" key="1">
    <citation type="journal article" date="2003" name="Genome Res.">
        <title>Comparative complete genome sequence analysis of the amino acid replacements responsible for the thermostability of Corynebacterium efficiens.</title>
        <authorList>
            <person name="Nishio Y."/>
            <person name="Nakamura Y."/>
            <person name="Kawarabayasi Y."/>
            <person name="Usuda Y."/>
            <person name="Kimura E."/>
            <person name="Sugimoto S."/>
            <person name="Matsui K."/>
            <person name="Yamagishi A."/>
            <person name="Kikuchi H."/>
            <person name="Ikeo K."/>
            <person name="Gojobori T."/>
        </authorList>
    </citation>
    <scope>NUCLEOTIDE SEQUENCE [LARGE SCALE GENOMIC DNA]</scope>
    <source>
        <strain evidence="4">DSM 44549 / YS-314 / AJ 12310 / JCM 11189 / NBRC 100395</strain>
    </source>
</reference>
<feature type="domain" description="N-acetyltransferase" evidence="1">
    <location>
        <begin position="9"/>
        <end position="148"/>
    </location>
</feature>